<comment type="caution">
    <text evidence="2">The sequence shown here is derived from an EMBL/GenBank/DDBJ whole genome shotgun (WGS) entry which is preliminary data.</text>
</comment>
<dbReference type="AlphaFoldDB" id="A0A8T3VS68"/>
<evidence type="ECO:0000313" key="2">
    <source>
        <dbReference type="EMBL" id="MBE6512121.1"/>
    </source>
</evidence>
<feature type="coiled-coil region" evidence="1">
    <location>
        <begin position="209"/>
        <end position="259"/>
    </location>
</feature>
<evidence type="ECO:0000313" key="3">
    <source>
        <dbReference type="Proteomes" id="UP000732619"/>
    </source>
</evidence>
<keyword evidence="1" id="KW-0175">Coiled coil</keyword>
<reference evidence="2" key="1">
    <citation type="submission" date="2019-04" db="EMBL/GenBank/DDBJ databases">
        <title>Evolution of Biomass-Degrading Anaerobic Consortia Revealed by Metagenomics.</title>
        <authorList>
            <person name="Peng X."/>
        </authorList>
    </citation>
    <scope>NUCLEOTIDE SEQUENCE</scope>
    <source>
        <strain evidence="2">SIG14</strain>
    </source>
</reference>
<accession>A0A8T3VS68</accession>
<organism evidence="2 3">
    <name type="scientific">Methanobrevibacter olleyae</name>
    <dbReference type="NCBI Taxonomy" id="294671"/>
    <lineage>
        <taxon>Archaea</taxon>
        <taxon>Methanobacteriati</taxon>
        <taxon>Methanobacteriota</taxon>
        <taxon>Methanomada group</taxon>
        <taxon>Methanobacteria</taxon>
        <taxon>Methanobacteriales</taxon>
        <taxon>Methanobacteriaceae</taxon>
        <taxon>Methanobrevibacter</taxon>
    </lineage>
</organism>
<evidence type="ECO:0000256" key="1">
    <source>
        <dbReference type="SAM" id="Coils"/>
    </source>
</evidence>
<protein>
    <submittedName>
        <fullName evidence="2">DUF4391 domain-containing protein</fullName>
    </submittedName>
</protein>
<dbReference type="Proteomes" id="UP000732619">
    <property type="component" value="Unassembled WGS sequence"/>
</dbReference>
<dbReference type="EMBL" id="SUTG01000008">
    <property type="protein sequence ID" value="MBE6512121.1"/>
    <property type="molecule type" value="Genomic_DNA"/>
</dbReference>
<proteinExistence type="predicted"/>
<dbReference type="Pfam" id="PF14335">
    <property type="entry name" value="DUF4391"/>
    <property type="match status" value="1"/>
</dbReference>
<gene>
    <name evidence="2" type="ORF">E7Z75_03065</name>
</gene>
<sequence>MLIEELIKVPNVAIINSILPKQDIFEATGMTKSDKDYFVRYVKQIRWLYKFDDASVRIKPFVNDEKSYLEAELISIKLKKEFQEYNHNTGNYHRFDARLDRIVDILLRFIPYPILLCAEFNDEIKFYVSHISESKSDYDKITLDELIYTDWIDVNNLDGFDKELIEKLQIDNLDKTNVFTFYDDIVTAIIQYNGSKEVGQEVTLSSDEIQKIMDDIKMLERKITEIRVAIRREDNFNKKMDYNIHIKELQMEIKTLQEELK</sequence>
<dbReference type="InterPro" id="IPR025503">
    <property type="entry name" value="DUF4391"/>
</dbReference>
<name>A0A8T3VS68_METOL</name>